<dbReference type="GO" id="GO:0071014">
    <property type="term" value="C:post-mRNA release spliceosomal complex"/>
    <property type="evidence" value="ECO:0007669"/>
    <property type="project" value="TreeGrafter"/>
</dbReference>
<comment type="similarity">
    <text evidence="1">Belongs to the CWC16 family.</text>
</comment>
<dbReference type="GO" id="GO:0005684">
    <property type="term" value="C:U2-type spliceosomal complex"/>
    <property type="evidence" value="ECO:0007669"/>
    <property type="project" value="TreeGrafter"/>
</dbReference>
<dbReference type="OrthoDB" id="360327at2759"/>
<evidence type="ECO:0000313" key="3">
    <source>
        <dbReference type="EMBL" id="KAE8147317.1"/>
    </source>
</evidence>
<gene>
    <name evidence="3" type="ORF">BDV25DRAFT_142862</name>
</gene>
<dbReference type="Proteomes" id="UP000325780">
    <property type="component" value="Unassembled WGS sequence"/>
</dbReference>
<proteinExistence type="inferred from homology"/>
<dbReference type="InterPro" id="IPR007590">
    <property type="entry name" value="Saf4/Yju2"/>
</dbReference>
<dbReference type="PANTHER" id="PTHR12111">
    <property type="entry name" value="SPLICING FACTOR YJU2"/>
    <property type="match status" value="1"/>
</dbReference>
<sequence length="359" mass="39673">MQGFNMGRYVPPDQEGILSGNQVSKKHALGSRARHLHTTGALTVRFEMPFAIWCGTCTPETLIGQGVRFNAEKKKVGSYYSTPVYSFRMRHPACGGWIEIRTDPANTAYVVAGGGRKRESSGEVVRGEVGEIVLRLPGEEVSGGGGANGKEGDPFARLEGKVEDKKVVDEGRSRILELQARQDRGWDDPYEMSRRLRRTFRVERKGLEKDEMKREALKDKMSLGIEIVDESEEDRLRAGLVDFGPVGDTASVVRTRPLFEAPGRKDAGGKDGKRVRTAELVARRKESFRSELTGNTRAVVDPFLSQDGSVWQPEAKRRKKTDVKTEQRGADNAPLATPKDSTSRTEPSTALVSYASDSD</sequence>
<feature type="region of interest" description="Disordered" evidence="2">
    <location>
        <begin position="295"/>
        <end position="359"/>
    </location>
</feature>
<evidence type="ECO:0000256" key="1">
    <source>
        <dbReference type="ARBA" id="ARBA00005595"/>
    </source>
</evidence>
<feature type="compositionally biased region" description="Polar residues" evidence="2">
    <location>
        <begin position="344"/>
        <end position="359"/>
    </location>
</feature>
<name>A0A5N6TLU4_ASPAV</name>
<reference evidence="3 4" key="1">
    <citation type="submission" date="2019-04" db="EMBL/GenBank/DDBJ databases">
        <title>Friends and foes A comparative genomics study of 23 Aspergillus species from section Flavi.</title>
        <authorList>
            <consortium name="DOE Joint Genome Institute"/>
            <person name="Kjaerbolling I."/>
            <person name="Vesth T."/>
            <person name="Frisvad J.C."/>
            <person name="Nybo J.L."/>
            <person name="Theobald S."/>
            <person name="Kildgaard S."/>
            <person name="Isbrandt T."/>
            <person name="Kuo A."/>
            <person name="Sato A."/>
            <person name="Lyhne E.K."/>
            <person name="Kogle M.E."/>
            <person name="Wiebenga A."/>
            <person name="Kun R.S."/>
            <person name="Lubbers R.J."/>
            <person name="Makela M.R."/>
            <person name="Barry K."/>
            <person name="Chovatia M."/>
            <person name="Clum A."/>
            <person name="Daum C."/>
            <person name="Haridas S."/>
            <person name="He G."/>
            <person name="LaButti K."/>
            <person name="Lipzen A."/>
            <person name="Mondo S."/>
            <person name="Riley R."/>
            <person name="Salamov A."/>
            <person name="Simmons B.A."/>
            <person name="Magnuson J.K."/>
            <person name="Henrissat B."/>
            <person name="Mortensen U.H."/>
            <person name="Larsen T.O."/>
            <person name="Devries R.P."/>
            <person name="Grigoriev I.V."/>
            <person name="Machida M."/>
            <person name="Baker S.E."/>
            <person name="Andersen M.R."/>
        </authorList>
    </citation>
    <scope>NUCLEOTIDE SEQUENCE [LARGE SCALE GENOMIC DNA]</scope>
    <source>
        <strain evidence="3 4">IBT 18842</strain>
    </source>
</reference>
<protein>
    <submittedName>
        <fullName evidence="3">CWC16 protein</fullName>
    </submittedName>
</protein>
<evidence type="ECO:0000256" key="2">
    <source>
        <dbReference type="SAM" id="MobiDB-lite"/>
    </source>
</evidence>
<dbReference type="AlphaFoldDB" id="A0A5N6TLU4"/>
<dbReference type="Pfam" id="PF04502">
    <property type="entry name" value="Saf4_Yju2"/>
    <property type="match status" value="1"/>
</dbReference>
<accession>A0A5N6TLU4</accession>
<keyword evidence="4" id="KW-1185">Reference proteome</keyword>
<evidence type="ECO:0000313" key="4">
    <source>
        <dbReference type="Proteomes" id="UP000325780"/>
    </source>
</evidence>
<dbReference type="EMBL" id="ML742213">
    <property type="protein sequence ID" value="KAE8147317.1"/>
    <property type="molecule type" value="Genomic_DNA"/>
</dbReference>
<organism evidence="3 4">
    <name type="scientific">Aspergillus avenaceus</name>
    <dbReference type="NCBI Taxonomy" id="36643"/>
    <lineage>
        <taxon>Eukaryota</taxon>
        <taxon>Fungi</taxon>
        <taxon>Dikarya</taxon>
        <taxon>Ascomycota</taxon>
        <taxon>Pezizomycotina</taxon>
        <taxon>Eurotiomycetes</taxon>
        <taxon>Eurotiomycetidae</taxon>
        <taxon>Eurotiales</taxon>
        <taxon>Aspergillaceae</taxon>
        <taxon>Aspergillus</taxon>
        <taxon>Aspergillus subgen. Circumdati</taxon>
    </lineage>
</organism>
<dbReference type="PANTHER" id="PTHR12111:SF2">
    <property type="entry name" value="SPLICING FACTOR YJU2B-RELATED"/>
    <property type="match status" value="1"/>
</dbReference>
<dbReference type="GO" id="GO:0000398">
    <property type="term" value="P:mRNA splicing, via spliceosome"/>
    <property type="evidence" value="ECO:0007669"/>
    <property type="project" value="InterPro"/>
</dbReference>